<evidence type="ECO:0000313" key="3">
    <source>
        <dbReference type="Proteomes" id="UP000606499"/>
    </source>
</evidence>
<feature type="domain" description="YopX protein" evidence="1">
    <location>
        <begin position="44"/>
        <end position="116"/>
    </location>
</feature>
<comment type="caution">
    <text evidence="2">The sequence shown here is derived from an EMBL/GenBank/DDBJ whole genome shotgun (WGS) entry which is preliminary data.</text>
</comment>
<dbReference type="Proteomes" id="UP000606499">
    <property type="component" value="Unassembled WGS sequence"/>
</dbReference>
<keyword evidence="3" id="KW-1185">Reference proteome</keyword>
<dbReference type="EMBL" id="JACOPL010000022">
    <property type="protein sequence ID" value="MBC5726660.1"/>
    <property type="molecule type" value="Genomic_DNA"/>
</dbReference>
<dbReference type="Pfam" id="PF09643">
    <property type="entry name" value="YopX"/>
    <property type="match status" value="1"/>
</dbReference>
<accession>A0A923RZV7</accession>
<sequence length="123" mass="14268">MREILFKARRLSDGEWVEGYYIGPIGVLDVHEICDIHDITGPRVEVDPSTVCQYTGLTDKNGKKIFEGDNVYDPHENSIYTVEWNENNAIFQMAHDWRRRSVETAYYCEIIGNIHDGEQEQSD</sequence>
<evidence type="ECO:0000313" key="2">
    <source>
        <dbReference type="EMBL" id="MBC5726660.1"/>
    </source>
</evidence>
<dbReference type="InterPro" id="IPR023385">
    <property type="entry name" value="YopX-like_C"/>
</dbReference>
<reference evidence="2" key="1">
    <citation type="submission" date="2020-08" db="EMBL/GenBank/DDBJ databases">
        <title>Genome public.</title>
        <authorList>
            <person name="Liu C."/>
            <person name="Sun Q."/>
        </authorList>
    </citation>
    <scope>NUCLEOTIDE SEQUENCE</scope>
    <source>
        <strain evidence="2">NSJ-28</strain>
    </source>
</reference>
<organism evidence="2 3">
    <name type="scientific">Agathobaculum faecis</name>
    <dbReference type="NCBI Taxonomy" id="2763013"/>
    <lineage>
        <taxon>Bacteria</taxon>
        <taxon>Bacillati</taxon>
        <taxon>Bacillota</taxon>
        <taxon>Clostridia</taxon>
        <taxon>Eubacteriales</taxon>
        <taxon>Butyricicoccaceae</taxon>
        <taxon>Agathobaculum</taxon>
    </lineage>
</organism>
<dbReference type="InterPro" id="IPR019096">
    <property type="entry name" value="YopX_protein"/>
</dbReference>
<protein>
    <recommendedName>
        <fullName evidence="1">YopX protein domain-containing protein</fullName>
    </recommendedName>
</protein>
<dbReference type="Gene3D" id="2.30.30.290">
    <property type="entry name" value="YopX-like domains"/>
    <property type="match status" value="1"/>
</dbReference>
<gene>
    <name evidence="2" type="ORF">H8S45_14495</name>
</gene>
<proteinExistence type="predicted"/>
<dbReference type="RefSeq" id="WP_186950372.1">
    <property type="nucleotide sequence ID" value="NZ_JACOPL010000022.1"/>
</dbReference>
<evidence type="ECO:0000259" key="1">
    <source>
        <dbReference type="Pfam" id="PF09643"/>
    </source>
</evidence>
<name>A0A923RZV7_9FIRM</name>
<dbReference type="AlphaFoldDB" id="A0A923RZV7"/>
<dbReference type="SUPFAM" id="SSF159006">
    <property type="entry name" value="YopX-like"/>
    <property type="match status" value="1"/>
</dbReference>